<keyword evidence="3" id="KW-1185">Reference proteome</keyword>
<dbReference type="PATRIC" id="fig|151081.8.peg.346"/>
<dbReference type="OrthoDB" id="6300812at2"/>
<dbReference type="GeneID" id="58229681"/>
<gene>
    <name evidence="2" type="ORF">TW72_14370</name>
</gene>
<dbReference type="EMBL" id="JXXZ01000012">
    <property type="protein sequence ID" value="KJY97490.1"/>
    <property type="molecule type" value="Genomic_DNA"/>
</dbReference>
<feature type="transmembrane region" description="Helical" evidence="1">
    <location>
        <begin position="20"/>
        <end position="39"/>
    </location>
</feature>
<feature type="transmembrane region" description="Helical" evidence="1">
    <location>
        <begin position="51"/>
        <end position="68"/>
    </location>
</feature>
<feature type="transmembrane region" description="Helical" evidence="1">
    <location>
        <begin position="153"/>
        <end position="174"/>
    </location>
</feature>
<evidence type="ECO:0000313" key="2">
    <source>
        <dbReference type="EMBL" id="KJY97490.1"/>
    </source>
</evidence>
<keyword evidence="1" id="KW-0472">Membrane</keyword>
<evidence type="ECO:0000256" key="1">
    <source>
        <dbReference type="SAM" id="Phobius"/>
    </source>
</evidence>
<protein>
    <submittedName>
        <fullName evidence="2">Uncharacterized protein</fullName>
    </submittedName>
</protein>
<proteinExistence type="predicted"/>
<keyword evidence="1" id="KW-1133">Transmembrane helix</keyword>
<dbReference type="eggNOG" id="ENOG502ZNNN">
    <property type="taxonomic scope" value="Bacteria"/>
</dbReference>
<feature type="transmembrane region" description="Helical" evidence="1">
    <location>
        <begin position="101"/>
        <end position="121"/>
    </location>
</feature>
<accession>A0A0F4Q0S5</accession>
<comment type="caution">
    <text evidence="2">The sequence shown here is derived from an EMBL/GenBank/DDBJ whole genome shotgun (WGS) entry which is preliminary data.</text>
</comment>
<keyword evidence="1" id="KW-0812">Transmembrane</keyword>
<sequence length="361" mass="40407">MNLEPSMAKRVHTQLNNQHALKAALYTSMWCIPILLLWYGTFAVLPKASPLMLFVSGALLGVAVRYHGKGFMRRFAVLALLAHIIVVGVAINIGIVLSGTIWGIILLALYVSGAWAAAFFARRSVPLTDNRAFYLLSEQQPHASRQQLKNRSYVAFPVLLLGASFCCAATALAIHVVHGARLQQQWAQDYQQQLTQHREKSIDVTPQALQGLSTEQAFYYAYSYYTGRDMRSQGQMRGAYPHSPFKAQTILRYLLRYRQQPRAAFILARTSEGAKRGEYLQQAVSLGDNYAKFYSVVDYGCGGHETRAKELLTAMASLTQEGAIGADIDTVLHYGVDVMCADFDNTEFQLRFIRDYRPDSD</sequence>
<dbReference type="Proteomes" id="UP000033664">
    <property type="component" value="Unassembled WGS sequence"/>
</dbReference>
<organism evidence="2 3">
    <name type="scientific">Pseudoalteromonas ruthenica</name>
    <dbReference type="NCBI Taxonomy" id="151081"/>
    <lineage>
        <taxon>Bacteria</taxon>
        <taxon>Pseudomonadati</taxon>
        <taxon>Pseudomonadota</taxon>
        <taxon>Gammaproteobacteria</taxon>
        <taxon>Alteromonadales</taxon>
        <taxon>Pseudoalteromonadaceae</taxon>
        <taxon>Pseudoalteromonas</taxon>
    </lineage>
</organism>
<evidence type="ECO:0000313" key="3">
    <source>
        <dbReference type="Proteomes" id="UP000033664"/>
    </source>
</evidence>
<feature type="transmembrane region" description="Helical" evidence="1">
    <location>
        <begin position="75"/>
        <end position="95"/>
    </location>
</feature>
<dbReference type="AlphaFoldDB" id="A0A0F4Q0S5"/>
<name>A0A0F4Q0S5_9GAMM</name>
<dbReference type="RefSeq" id="WP_045978259.1">
    <property type="nucleotide sequence ID" value="NZ_JXXY01000001.1"/>
</dbReference>
<reference evidence="2 3" key="1">
    <citation type="journal article" date="2015" name="BMC Genomics">
        <title>Genome mining reveals unlocked bioactive potential of marine Gram-negative bacteria.</title>
        <authorList>
            <person name="Machado H."/>
            <person name="Sonnenschein E.C."/>
            <person name="Melchiorsen J."/>
            <person name="Gram L."/>
        </authorList>
    </citation>
    <scope>NUCLEOTIDE SEQUENCE [LARGE SCALE GENOMIC DNA]</scope>
    <source>
        <strain evidence="2 3">S3137</strain>
    </source>
</reference>